<proteinExistence type="predicted"/>
<accession>A0A0B5J2U8</accession>
<organism evidence="3 4">
    <name type="scientific">Pandoravirus inopinatum</name>
    <dbReference type="NCBI Taxonomy" id="1605721"/>
    <lineage>
        <taxon>Viruses</taxon>
        <taxon>Pandoravirus</taxon>
    </lineage>
</organism>
<feature type="compositionally biased region" description="Basic residues" evidence="1">
    <location>
        <begin position="1"/>
        <end position="13"/>
    </location>
</feature>
<dbReference type="KEGG" id="vg:23462821"/>
<dbReference type="Proteomes" id="UP000202511">
    <property type="component" value="Segment"/>
</dbReference>
<feature type="region of interest" description="Disordered" evidence="1">
    <location>
        <begin position="265"/>
        <end position="301"/>
    </location>
</feature>
<feature type="compositionally biased region" description="Polar residues" evidence="1">
    <location>
        <begin position="270"/>
        <end position="280"/>
    </location>
</feature>
<feature type="compositionally biased region" description="Basic and acidic residues" evidence="1">
    <location>
        <begin position="14"/>
        <end position="29"/>
    </location>
</feature>
<name>A0A0B5J2U8_9VIRU</name>
<dbReference type="InterPro" id="IPR043884">
    <property type="entry name" value="DUF5848"/>
</dbReference>
<dbReference type="Pfam" id="PF19166">
    <property type="entry name" value="DUF5848"/>
    <property type="match status" value="1"/>
</dbReference>
<dbReference type="EMBL" id="KP136319">
    <property type="protein sequence ID" value="AJF97904.1"/>
    <property type="molecule type" value="Genomic_DNA"/>
</dbReference>
<sequence>MHRLAQKGRVPKKAWKEKEKKEQEADCGRRVSRLQSTARAKREKKDGPLTQARECVSMVCNGERRPHGKNTRTLLWAMADGDESATRSPALTLATLHLTACAEHGGPASSRDRAFLRALTKGANLLPPDAGWASPASLVALYVPFWTALQAIEDARPGTVARIPWPPTPFSVYLCAAEGPDVAARRNCSAARFGGPYGPERAYGLAAASWDTLAQAVDQDGGLDGHRYLVAVSRSGDHEDDIWEATLTTPAGLVVASLMARPESGRDIGAQTNKPLLSTANDDDGHTMPPPPLPPRDDCRPCGVANDMNATKATGIDDDGNDDNDNGIKENAQIPVITNSGVHTCVDGSKLGSEAATMRRAPVARAAGMLFEFGGSNIGRHLGPAAAALETIYGRRTMRAWPSLVCALLYAAMGAVVSDDEALCPLRLLPTAVDRAVARPDQESLGVALGTMLAARDL</sequence>
<evidence type="ECO:0000313" key="4">
    <source>
        <dbReference type="Proteomes" id="UP000202511"/>
    </source>
</evidence>
<evidence type="ECO:0000259" key="2">
    <source>
        <dbReference type="Pfam" id="PF19166"/>
    </source>
</evidence>
<feature type="domain" description="DUF5848" evidence="2">
    <location>
        <begin position="114"/>
        <end position="174"/>
    </location>
</feature>
<feature type="region of interest" description="Disordered" evidence="1">
    <location>
        <begin position="1"/>
        <end position="50"/>
    </location>
</feature>
<dbReference type="RefSeq" id="YP_009120139.1">
    <property type="nucleotide sequence ID" value="NC_026440.1"/>
</dbReference>
<reference evidence="3 4" key="1">
    <citation type="journal article" date="2015" name="Parasitol. Res.">
        <title>Viruses in close associations with free-living amoebae.</title>
        <authorList>
            <person name="Scheid P."/>
        </authorList>
    </citation>
    <scope>NUCLEOTIDE SEQUENCE [LARGE SCALE GENOMIC DNA]</scope>
    <source>
        <strain evidence="3">KlaHel</strain>
    </source>
</reference>
<evidence type="ECO:0000256" key="1">
    <source>
        <dbReference type="SAM" id="MobiDB-lite"/>
    </source>
</evidence>
<protein>
    <recommendedName>
        <fullName evidence="2">DUF5848 domain-containing protein</fullName>
    </recommendedName>
</protein>
<evidence type="ECO:0000313" key="3">
    <source>
        <dbReference type="EMBL" id="AJF97904.1"/>
    </source>
</evidence>
<dbReference type="GeneID" id="23462821"/>